<organism evidence="2 3">
    <name type="scientific">Pseudomonas juntendi</name>
    <dbReference type="NCBI Taxonomy" id="2666183"/>
    <lineage>
        <taxon>Bacteria</taxon>
        <taxon>Pseudomonadati</taxon>
        <taxon>Pseudomonadota</taxon>
        <taxon>Gammaproteobacteria</taxon>
        <taxon>Pseudomonadales</taxon>
        <taxon>Pseudomonadaceae</taxon>
        <taxon>Pseudomonas</taxon>
    </lineage>
</organism>
<keyword evidence="1" id="KW-0472">Membrane</keyword>
<dbReference type="EMBL" id="JACGCU010000045">
    <property type="protein sequence ID" value="MBA6061647.1"/>
    <property type="molecule type" value="Genomic_DNA"/>
</dbReference>
<evidence type="ECO:0000256" key="1">
    <source>
        <dbReference type="SAM" id="Phobius"/>
    </source>
</evidence>
<dbReference type="RefSeq" id="WP_020308997.1">
    <property type="nucleotide sequence ID" value="NZ_JACGCU010000045.1"/>
</dbReference>
<evidence type="ECO:0000313" key="3">
    <source>
        <dbReference type="Proteomes" id="UP000556620"/>
    </source>
</evidence>
<feature type="transmembrane region" description="Helical" evidence="1">
    <location>
        <begin position="6"/>
        <end position="27"/>
    </location>
</feature>
<dbReference type="AlphaFoldDB" id="A0A7W2JMC1"/>
<gene>
    <name evidence="2" type="ORF">H4C44_21020</name>
</gene>
<keyword evidence="1" id="KW-0812">Transmembrane</keyword>
<comment type="caution">
    <text evidence="2">The sequence shown here is derived from an EMBL/GenBank/DDBJ whole genome shotgun (WGS) entry which is preliminary data.</text>
</comment>
<proteinExistence type="predicted"/>
<accession>A0A7W2JMC1</accession>
<sequence length="98" mass="11031">MSTLFAVAMLVGMFLAGIGFWALGQWLRSRGYGDRLDKIDATVSKGQRFTGRLLGPLGGGFVGIARSLSRVPLLGNRRSREMWDDLEETERQRRKDRT</sequence>
<protein>
    <submittedName>
        <fullName evidence="2">Uncharacterized protein</fullName>
    </submittedName>
</protein>
<evidence type="ECO:0000313" key="2">
    <source>
        <dbReference type="EMBL" id="MBA6061647.1"/>
    </source>
</evidence>
<name>A0A7W2JMC1_9PSED</name>
<reference evidence="2 3" key="1">
    <citation type="submission" date="2020-07" db="EMBL/GenBank/DDBJ databases">
        <title>Diversity of carbapenemase encoding genes among Pseudomonas putida group clinical isolates in a tertiary Brazilian hospital.</title>
        <authorList>
            <person name="Alberto-Lei F."/>
            <person name="Nodari C.S."/>
            <person name="Streling A.P."/>
            <person name="Paulino J.T."/>
            <person name="Bessa-Neto F.O."/>
            <person name="Cayo R."/>
            <person name="Gales A.C."/>
        </authorList>
    </citation>
    <scope>NUCLEOTIDE SEQUENCE [LARGE SCALE GENOMIC DNA]</scope>
    <source>
        <strain evidence="2 3">14535</strain>
    </source>
</reference>
<keyword evidence="1" id="KW-1133">Transmembrane helix</keyword>
<dbReference type="Proteomes" id="UP000556620">
    <property type="component" value="Unassembled WGS sequence"/>
</dbReference>